<dbReference type="InterPro" id="IPR002889">
    <property type="entry name" value="WSC_carb-bd"/>
</dbReference>
<keyword evidence="2" id="KW-0732">Signal</keyword>
<accession>A0A132B5C5</accession>
<reference evidence="4 5" key="1">
    <citation type="submission" date="2015-10" db="EMBL/GenBank/DDBJ databases">
        <title>Full genome of DAOMC 229536 Phialocephala scopiformis, a fungal endophyte of spruce producing the potent anti-insectan compound rugulosin.</title>
        <authorList>
            <consortium name="DOE Joint Genome Institute"/>
            <person name="Walker A.K."/>
            <person name="Frasz S.L."/>
            <person name="Seifert K.A."/>
            <person name="Miller J.D."/>
            <person name="Mondo S.J."/>
            <person name="Labutti K."/>
            <person name="Lipzen A."/>
            <person name="Dockter R."/>
            <person name="Kennedy M."/>
            <person name="Grigoriev I.V."/>
            <person name="Spatafora J.W."/>
        </authorList>
    </citation>
    <scope>NUCLEOTIDE SEQUENCE [LARGE SCALE GENOMIC DNA]</scope>
    <source>
        <strain evidence="4 5">CBS 120377</strain>
    </source>
</reference>
<dbReference type="PANTHER" id="PTHR45964:SF5">
    <property type="entry name" value="WSCD FAMILY MEMBER CG9164"/>
    <property type="match status" value="1"/>
</dbReference>
<organism evidence="4 5">
    <name type="scientific">Mollisia scopiformis</name>
    <name type="common">Conifer needle endophyte fungus</name>
    <name type="synonym">Phialocephala scopiformis</name>
    <dbReference type="NCBI Taxonomy" id="149040"/>
    <lineage>
        <taxon>Eukaryota</taxon>
        <taxon>Fungi</taxon>
        <taxon>Dikarya</taxon>
        <taxon>Ascomycota</taxon>
        <taxon>Pezizomycotina</taxon>
        <taxon>Leotiomycetes</taxon>
        <taxon>Helotiales</taxon>
        <taxon>Mollisiaceae</taxon>
        <taxon>Mollisia</taxon>
    </lineage>
</organism>
<dbReference type="Proteomes" id="UP000070700">
    <property type="component" value="Unassembled WGS sequence"/>
</dbReference>
<evidence type="ECO:0000256" key="2">
    <source>
        <dbReference type="SAM" id="SignalP"/>
    </source>
</evidence>
<feature type="domain" description="WSC" evidence="3">
    <location>
        <begin position="24"/>
        <end position="120"/>
    </location>
</feature>
<dbReference type="KEGG" id="psco:LY89DRAFT_742843"/>
<keyword evidence="5" id="KW-1185">Reference proteome</keyword>
<sequence length="287" mass="29826">MLIATMILLSALQVLSFTEPTIPNWTYLACYTDTANRTFNSIPSEITLGIQSTVMTNEVCAGICTGYLYSGTEAGNECFCGNGIMNNGTVATDGRCTSACVGNATENCGGTWGLNSYMALNYVANITGPTTTASGFTTIGKPTAATSPILPSPTSPSPVLPSPTSLSLGPYMQTSWFFDGCFAPNLNTQYIFGISVYSTIQPCLQYCSTQSNVTSSLSMLTILAGLYENVCFCSTSMQAFSLTQDVGGSGVSCVAQCLQNSGVACSGVLAIEVTSLVPLLPLPSAGP</sequence>
<keyword evidence="1" id="KW-0677">Repeat</keyword>
<dbReference type="GeneID" id="28830607"/>
<evidence type="ECO:0000256" key="1">
    <source>
        <dbReference type="ARBA" id="ARBA00022737"/>
    </source>
</evidence>
<protein>
    <submittedName>
        <fullName evidence="4">WSC-domain-containing protein</fullName>
    </submittedName>
</protein>
<feature type="chain" id="PRO_5007287859" evidence="2">
    <location>
        <begin position="17"/>
        <end position="287"/>
    </location>
</feature>
<dbReference type="AlphaFoldDB" id="A0A132B5C5"/>
<dbReference type="OrthoDB" id="5985073at2759"/>
<dbReference type="RefSeq" id="XP_018061971.1">
    <property type="nucleotide sequence ID" value="XM_018220881.1"/>
</dbReference>
<evidence type="ECO:0000313" key="4">
    <source>
        <dbReference type="EMBL" id="KUJ07616.1"/>
    </source>
</evidence>
<dbReference type="SMART" id="SM00321">
    <property type="entry name" value="WSC"/>
    <property type="match status" value="1"/>
</dbReference>
<name>A0A132B5C5_MOLSC</name>
<gene>
    <name evidence="4" type="ORF">LY89DRAFT_742843</name>
</gene>
<dbReference type="Pfam" id="PF01822">
    <property type="entry name" value="WSC"/>
    <property type="match status" value="1"/>
</dbReference>
<dbReference type="PANTHER" id="PTHR45964">
    <property type="entry name" value="WSCD FAMILY MEMBER CG9164"/>
    <property type="match status" value="1"/>
</dbReference>
<evidence type="ECO:0000259" key="3">
    <source>
        <dbReference type="PROSITE" id="PS51212"/>
    </source>
</evidence>
<dbReference type="InterPro" id="IPR051589">
    <property type="entry name" value="Sialate-O-sulfotransferase"/>
</dbReference>
<proteinExistence type="predicted"/>
<evidence type="ECO:0000313" key="5">
    <source>
        <dbReference type="Proteomes" id="UP000070700"/>
    </source>
</evidence>
<dbReference type="InParanoid" id="A0A132B5C5"/>
<feature type="signal peptide" evidence="2">
    <location>
        <begin position="1"/>
        <end position="16"/>
    </location>
</feature>
<dbReference type="EMBL" id="KQ947439">
    <property type="protein sequence ID" value="KUJ07616.1"/>
    <property type="molecule type" value="Genomic_DNA"/>
</dbReference>
<dbReference type="PROSITE" id="PS51212">
    <property type="entry name" value="WSC"/>
    <property type="match status" value="1"/>
</dbReference>